<dbReference type="Gene3D" id="2.60.120.1440">
    <property type="match status" value="1"/>
</dbReference>
<gene>
    <name evidence="2" type="ORF">Q4521_21940</name>
</gene>
<dbReference type="Proteomes" id="UP001169760">
    <property type="component" value="Unassembled WGS sequence"/>
</dbReference>
<accession>A0AAW7XBZ7</accession>
<protein>
    <submittedName>
        <fullName evidence="2">FecR domain-containing protein</fullName>
    </submittedName>
</protein>
<dbReference type="EMBL" id="JAUOPB010000336">
    <property type="protein sequence ID" value="MDO6425155.1"/>
    <property type="molecule type" value="Genomic_DNA"/>
</dbReference>
<dbReference type="RefSeq" id="WP_303494575.1">
    <property type="nucleotide sequence ID" value="NZ_JAUOPB010000336.1"/>
</dbReference>
<dbReference type="Pfam" id="PF04773">
    <property type="entry name" value="FecR"/>
    <property type="match status" value="1"/>
</dbReference>
<dbReference type="AlphaFoldDB" id="A0AAW7XBZ7"/>
<feature type="non-terminal residue" evidence="2">
    <location>
        <position position="87"/>
    </location>
</feature>
<evidence type="ECO:0000313" key="3">
    <source>
        <dbReference type="Proteomes" id="UP001169760"/>
    </source>
</evidence>
<organism evidence="2 3">
    <name type="scientific">Saccharophagus degradans</name>
    <dbReference type="NCBI Taxonomy" id="86304"/>
    <lineage>
        <taxon>Bacteria</taxon>
        <taxon>Pseudomonadati</taxon>
        <taxon>Pseudomonadota</taxon>
        <taxon>Gammaproteobacteria</taxon>
        <taxon>Cellvibrionales</taxon>
        <taxon>Cellvibrionaceae</taxon>
        <taxon>Saccharophagus</taxon>
    </lineage>
</organism>
<reference evidence="2" key="1">
    <citation type="submission" date="2023-07" db="EMBL/GenBank/DDBJ databases">
        <title>Genome content predicts the carbon catabolic preferences of heterotrophic bacteria.</title>
        <authorList>
            <person name="Gralka M."/>
        </authorList>
    </citation>
    <scope>NUCLEOTIDE SEQUENCE</scope>
    <source>
        <strain evidence="2">I3M17_2</strain>
    </source>
</reference>
<dbReference type="InterPro" id="IPR006860">
    <property type="entry name" value="FecR"/>
</dbReference>
<feature type="non-terminal residue" evidence="2">
    <location>
        <position position="1"/>
    </location>
</feature>
<name>A0AAW7XBZ7_9GAMM</name>
<feature type="domain" description="FecR protein" evidence="1">
    <location>
        <begin position="33"/>
        <end position="86"/>
    </location>
</feature>
<comment type="caution">
    <text evidence="2">The sequence shown here is derived from an EMBL/GenBank/DDBJ whole genome shotgun (WGS) entry which is preliminary data.</text>
</comment>
<proteinExistence type="predicted"/>
<sequence>HVYQAKNVSSKGNDIVYKSLVESPKEIDYNYLTVPRGGQFSITLSDNTVVTLNSESQIKYPVTFIEGVTREVELIYGEAYFDVSPST</sequence>
<evidence type="ECO:0000259" key="1">
    <source>
        <dbReference type="Pfam" id="PF04773"/>
    </source>
</evidence>
<evidence type="ECO:0000313" key="2">
    <source>
        <dbReference type="EMBL" id="MDO6425155.1"/>
    </source>
</evidence>